<reference evidence="2 3" key="1">
    <citation type="journal article" date="2019" name="Int. J. Syst. Evol. Microbiol.">
        <title>Streptomyces cadmiisoli sp. nov., a novel actinomycete isolated from cadmium-contaminated soil.</title>
        <authorList>
            <person name="Li K."/>
            <person name="Tang X."/>
            <person name="Zhao J."/>
            <person name="Guo Y."/>
            <person name="Tang Y."/>
            <person name="Gao J."/>
        </authorList>
    </citation>
    <scope>NUCLEOTIDE SEQUENCE [LARGE SCALE GENOMIC DNA]</scope>
    <source>
        <strain evidence="2 3">ZFG47</strain>
    </source>
</reference>
<keyword evidence="3" id="KW-1185">Reference proteome</keyword>
<sequence>MLFPMVNPTGEQIALPTDPAELPAAFEQAFNSGSIEGIRQLFDPQAVRVLSPGHAQSGEQMWKAAAETLPERLPVKLSVRHIYTAGDTALMICDYVHEGTGPDGKHLRLEGTAADILRRGSDGVWRCLISNPPGTSRA</sequence>
<dbReference type="Gene3D" id="3.10.450.50">
    <property type="match status" value="1"/>
</dbReference>
<feature type="domain" description="DUF4440" evidence="1">
    <location>
        <begin position="23"/>
        <end position="127"/>
    </location>
</feature>
<evidence type="ECO:0000313" key="3">
    <source>
        <dbReference type="Proteomes" id="UP000249616"/>
    </source>
</evidence>
<accession>A0A2Z4IXL0</accession>
<protein>
    <submittedName>
        <fullName evidence="2">Nuclear transport factor 2 family protein</fullName>
    </submittedName>
</protein>
<dbReference type="Pfam" id="PF14534">
    <property type="entry name" value="DUF4440"/>
    <property type="match status" value="1"/>
</dbReference>
<dbReference type="EMBL" id="CP030073">
    <property type="protein sequence ID" value="AWW37560.1"/>
    <property type="molecule type" value="Genomic_DNA"/>
</dbReference>
<dbReference type="InterPro" id="IPR032710">
    <property type="entry name" value="NTF2-like_dom_sf"/>
</dbReference>
<gene>
    <name evidence="2" type="ORF">DN051_13590</name>
</gene>
<dbReference type="AlphaFoldDB" id="A0A2Z4IXL0"/>
<evidence type="ECO:0000313" key="2">
    <source>
        <dbReference type="EMBL" id="AWW37560.1"/>
    </source>
</evidence>
<dbReference type="Proteomes" id="UP000249616">
    <property type="component" value="Chromosome"/>
</dbReference>
<organism evidence="2 3">
    <name type="scientific">Streptomyces cadmiisoli</name>
    <dbReference type="NCBI Taxonomy" id="2184053"/>
    <lineage>
        <taxon>Bacteria</taxon>
        <taxon>Bacillati</taxon>
        <taxon>Actinomycetota</taxon>
        <taxon>Actinomycetes</taxon>
        <taxon>Kitasatosporales</taxon>
        <taxon>Streptomycetaceae</taxon>
        <taxon>Streptomyces</taxon>
        <taxon>Streptomyces aurantiacus group</taxon>
    </lineage>
</organism>
<name>A0A2Z4IXL0_9ACTN</name>
<proteinExistence type="predicted"/>
<evidence type="ECO:0000259" key="1">
    <source>
        <dbReference type="Pfam" id="PF14534"/>
    </source>
</evidence>
<dbReference type="SUPFAM" id="SSF54427">
    <property type="entry name" value="NTF2-like"/>
    <property type="match status" value="1"/>
</dbReference>
<dbReference type="KEGG" id="scad:DN051_13590"/>
<dbReference type="InterPro" id="IPR027843">
    <property type="entry name" value="DUF4440"/>
</dbReference>